<evidence type="ECO:0000256" key="6">
    <source>
        <dbReference type="ARBA" id="ARBA00022989"/>
    </source>
</evidence>
<evidence type="ECO:0000313" key="9">
    <source>
        <dbReference type="EMBL" id="KAK2159917.1"/>
    </source>
</evidence>
<dbReference type="EMBL" id="JAODUP010000143">
    <property type="protein sequence ID" value="KAK2159917.1"/>
    <property type="molecule type" value="Genomic_DNA"/>
</dbReference>
<dbReference type="GO" id="GO:0005737">
    <property type="term" value="C:cytoplasm"/>
    <property type="evidence" value="ECO:0007669"/>
    <property type="project" value="TreeGrafter"/>
</dbReference>
<reference evidence="9" key="1">
    <citation type="journal article" date="2023" name="Mol. Biol. Evol.">
        <title>Third-Generation Sequencing Reveals the Adaptive Role of the Epigenome in Three Deep-Sea Polychaetes.</title>
        <authorList>
            <person name="Perez M."/>
            <person name="Aroh O."/>
            <person name="Sun Y."/>
            <person name="Lan Y."/>
            <person name="Juniper S.K."/>
            <person name="Young C.R."/>
            <person name="Angers B."/>
            <person name="Qian P.Y."/>
        </authorList>
    </citation>
    <scope>NUCLEOTIDE SEQUENCE</scope>
    <source>
        <strain evidence="9">P08H-3</strain>
    </source>
</reference>
<dbReference type="PANTHER" id="PTHR21461">
    <property type="entry name" value="GLYCOSYLTRANSFERASE FAMILY 92 PROTEIN"/>
    <property type="match status" value="1"/>
</dbReference>
<evidence type="ECO:0000256" key="4">
    <source>
        <dbReference type="ARBA" id="ARBA00022679"/>
    </source>
</evidence>
<dbReference type="InterPro" id="IPR008166">
    <property type="entry name" value="Glyco_transf_92"/>
</dbReference>
<accession>A0AAD9JVG5</accession>
<evidence type="ECO:0000256" key="5">
    <source>
        <dbReference type="ARBA" id="ARBA00022692"/>
    </source>
</evidence>
<proteinExistence type="inferred from homology"/>
<name>A0AAD9JVG5_9ANNE</name>
<keyword evidence="3 8" id="KW-0328">Glycosyltransferase</keyword>
<keyword evidence="6" id="KW-1133">Transmembrane helix</keyword>
<evidence type="ECO:0000256" key="7">
    <source>
        <dbReference type="ARBA" id="ARBA00023136"/>
    </source>
</evidence>
<protein>
    <recommendedName>
        <fullName evidence="8">Glycosyltransferase family 92 protein</fullName>
        <ecNumber evidence="8">2.4.1.-</ecNumber>
    </recommendedName>
</protein>
<keyword evidence="5" id="KW-0812">Transmembrane</keyword>
<dbReference type="Pfam" id="PF01697">
    <property type="entry name" value="Glyco_transf_92"/>
    <property type="match status" value="1"/>
</dbReference>
<dbReference type="AlphaFoldDB" id="A0AAD9JVG5"/>
<sequence length="655" mass="75219">MIQTRPFSRPLPLSVQHGAVLITDKPKSQRGLCLLIYVIFIPRDINIQKTTSESRRWRFRTPRLESAKVQSQVGLVNPEALPALLIRDVLRHRVMYPVGNRKLYLYTSFLDDRVTPNIIRIFGVQHRDINITDFRCRVLPSANRSESRVTWLSGTKWEFIDKTWPMWSPYFAIHIECPVVIEGTSTPTQVLLSCGADRNDTVTLPVEVAIQVQHQRSLAIIVKPITGQFYVARLVEWIELQRLIGIDSLILYNTDICGASRYVLDYYQNVGLVHTVTFPYLTSVLEKVEQEEEISPQDRYAVYQQVYLVALQGALYRFRKAFKYLAVIDLDEVILPTRQEALHVVIERLARDHQDGAGFTFSTAWHFEDAKSVTNLDVPPYLYMQLFAKASKPNQIQPKSVLVTSRTRTLNFHVVMTSLNSGDVTEVKVDWRNYGYVHHYRGRCESKFVPETCQSIVKNSSLDTVMTRYLSDIRGRVYSVLDHLQLRRGIIGRVGQYQAEQCQIRRQRTNRCEKPSGTDVYIDEHPRLLDRIQSGDSADGMTLTRGGWRVDDVQRWSAASRVSDQKIFFTSSANVVMRMRERTAGVISVGPEYDYDRTSGNYPERFVRQINGTCTRMRSMRVTWVSGRGGSVQRWRYISAPRCPASLSTSGPDEG</sequence>
<dbReference type="GO" id="GO:0016020">
    <property type="term" value="C:membrane"/>
    <property type="evidence" value="ECO:0007669"/>
    <property type="project" value="UniProtKB-SubCell"/>
</dbReference>
<keyword evidence="10" id="KW-1185">Reference proteome</keyword>
<dbReference type="PANTHER" id="PTHR21461:SF69">
    <property type="entry name" value="GLYCOSYLTRANSFERASE FAMILY 92 PROTEIN"/>
    <property type="match status" value="1"/>
</dbReference>
<evidence type="ECO:0000256" key="1">
    <source>
        <dbReference type="ARBA" id="ARBA00004167"/>
    </source>
</evidence>
<evidence type="ECO:0000256" key="8">
    <source>
        <dbReference type="RuleBase" id="RU366017"/>
    </source>
</evidence>
<comment type="caution">
    <text evidence="9">The sequence shown here is derived from an EMBL/GenBank/DDBJ whole genome shotgun (WGS) entry which is preliminary data.</text>
</comment>
<comment type="subcellular location">
    <subcellularLocation>
        <location evidence="1">Membrane</location>
        <topology evidence="1">Single-pass membrane protein</topology>
    </subcellularLocation>
</comment>
<comment type="similarity">
    <text evidence="2 8">Belongs to the glycosyltransferase 92 family.</text>
</comment>
<evidence type="ECO:0000256" key="3">
    <source>
        <dbReference type="ARBA" id="ARBA00022676"/>
    </source>
</evidence>
<keyword evidence="4 8" id="KW-0808">Transferase</keyword>
<organism evidence="9 10">
    <name type="scientific">Paralvinella palmiformis</name>
    <dbReference type="NCBI Taxonomy" id="53620"/>
    <lineage>
        <taxon>Eukaryota</taxon>
        <taxon>Metazoa</taxon>
        <taxon>Spiralia</taxon>
        <taxon>Lophotrochozoa</taxon>
        <taxon>Annelida</taxon>
        <taxon>Polychaeta</taxon>
        <taxon>Sedentaria</taxon>
        <taxon>Canalipalpata</taxon>
        <taxon>Terebellida</taxon>
        <taxon>Terebelliformia</taxon>
        <taxon>Alvinellidae</taxon>
        <taxon>Paralvinella</taxon>
    </lineage>
</organism>
<evidence type="ECO:0000313" key="10">
    <source>
        <dbReference type="Proteomes" id="UP001208570"/>
    </source>
</evidence>
<dbReference type="EC" id="2.4.1.-" evidence="8"/>
<gene>
    <name evidence="9" type="ORF">LSH36_143g01025</name>
</gene>
<dbReference type="Proteomes" id="UP001208570">
    <property type="component" value="Unassembled WGS sequence"/>
</dbReference>
<evidence type="ECO:0000256" key="2">
    <source>
        <dbReference type="ARBA" id="ARBA00007647"/>
    </source>
</evidence>
<keyword evidence="7" id="KW-0472">Membrane</keyword>
<dbReference type="GO" id="GO:0016757">
    <property type="term" value="F:glycosyltransferase activity"/>
    <property type="evidence" value="ECO:0007669"/>
    <property type="project" value="UniProtKB-UniRule"/>
</dbReference>